<comment type="caution">
    <text evidence="2">The sequence shown here is derived from an EMBL/GenBank/DDBJ whole genome shotgun (WGS) entry which is preliminary data.</text>
</comment>
<protein>
    <recommendedName>
        <fullName evidence="4">Agmatinase</fullName>
    </recommendedName>
</protein>
<gene>
    <name evidence="2" type="ORF">OW717_08360</name>
</gene>
<accession>A0ABU6FPP8</accession>
<dbReference type="RefSeq" id="WP_325758173.1">
    <property type="nucleotide sequence ID" value="NZ_JAQGFN010000195.1"/>
</dbReference>
<feature type="non-terminal residue" evidence="2">
    <location>
        <position position="1"/>
    </location>
</feature>
<reference evidence="2 3" key="1">
    <citation type="submission" date="2022-11" db="EMBL/GenBank/DDBJ databases">
        <title>Comparative genomics analysis of Acidithiobacillus ferriphilus.</title>
        <authorList>
            <person name="Ma L."/>
        </authorList>
    </citation>
    <scope>NUCLEOTIDE SEQUENCE [LARGE SCALE GENOMIC DNA]</scope>
    <source>
        <strain evidence="2 3">DY15</strain>
    </source>
</reference>
<feature type="compositionally biased region" description="Gly residues" evidence="1">
    <location>
        <begin position="90"/>
        <end position="102"/>
    </location>
</feature>
<dbReference type="Proteomes" id="UP001308776">
    <property type="component" value="Unassembled WGS sequence"/>
</dbReference>
<evidence type="ECO:0000256" key="1">
    <source>
        <dbReference type="SAM" id="MobiDB-lite"/>
    </source>
</evidence>
<sequence>LPVGGGLDGDPVPEAQVFCRARSAVDAIAGLGAQDIFLTVDIDAAEALDYSQGRDARAPDAAGMDARAPDAAGVDAESANPTARRVGIGPRSGQGHQGQGQD</sequence>
<keyword evidence="3" id="KW-1185">Reference proteome</keyword>
<feature type="region of interest" description="Disordered" evidence="1">
    <location>
        <begin position="53"/>
        <end position="102"/>
    </location>
</feature>
<evidence type="ECO:0008006" key="4">
    <source>
        <dbReference type="Google" id="ProtNLM"/>
    </source>
</evidence>
<evidence type="ECO:0000313" key="3">
    <source>
        <dbReference type="Proteomes" id="UP001308776"/>
    </source>
</evidence>
<dbReference type="EMBL" id="JAQGFR010000178">
    <property type="protein sequence ID" value="MEB8514053.1"/>
    <property type="molecule type" value="Genomic_DNA"/>
</dbReference>
<evidence type="ECO:0000313" key="2">
    <source>
        <dbReference type="EMBL" id="MEB8514053.1"/>
    </source>
</evidence>
<feature type="compositionally biased region" description="Low complexity" evidence="1">
    <location>
        <begin position="59"/>
        <end position="73"/>
    </location>
</feature>
<proteinExistence type="predicted"/>
<name>A0ABU6FPP8_9PROT</name>
<organism evidence="2 3">
    <name type="scientific">Acidithiobacillus ferriphilus</name>
    <dbReference type="NCBI Taxonomy" id="1689834"/>
    <lineage>
        <taxon>Bacteria</taxon>
        <taxon>Pseudomonadati</taxon>
        <taxon>Pseudomonadota</taxon>
        <taxon>Acidithiobacillia</taxon>
        <taxon>Acidithiobacillales</taxon>
        <taxon>Acidithiobacillaceae</taxon>
        <taxon>Acidithiobacillus</taxon>
    </lineage>
</organism>